<organism evidence="1 2">
    <name type="scientific">Salmonella phage vB_SnwM_CGG4-1</name>
    <dbReference type="NCBI Taxonomy" id="1815631"/>
    <lineage>
        <taxon>Viruses</taxon>
        <taxon>Duplodnaviria</taxon>
        <taxon>Heunggongvirae</taxon>
        <taxon>Uroviricota</taxon>
        <taxon>Caudoviricetes</taxon>
        <taxon>Pantevenvirales</taxon>
        <taxon>Straboviridae</taxon>
        <taxon>Tevenvirinae</taxon>
        <taxon>Gelderlandvirus</taxon>
        <taxon>Gelderlandvirus cgg41</taxon>
    </lineage>
</organism>
<evidence type="ECO:0000313" key="2">
    <source>
        <dbReference type="Proteomes" id="UP000204511"/>
    </source>
</evidence>
<dbReference type="KEGG" id="vg:29060241"/>
<name>A0A1B0VV11_9CAUD</name>
<gene>
    <name evidence="1" type="ORF">CGG41_058</name>
</gene>
<evidence type="ECO:0000313" key="1">
    <source>
        <dbReference type="EMBL" id="ANA49412.1"/>
    </source>
</evidence>
<keyword evidence="2" id="KW-1185">Reference proteome</keyword>
<dbReference type="OrthoDB" id="28231at10239"/>
<reference evidence="2" key="1">
    <citation type="submission" date="2016-03" db="EMBL/GenBank/DDBJ databases">
        <authorList>
            <person name="Cucic S."/>
            <person name="Anany H."/>
            <person name="Brovko L."/>
            <person name="Kropinski A.M."/>
            <person name="Griffiths M.W."/>
        </authorList>
    </citation>
    <scope>NUCLEOTIDE SEQUENCE [LARGE SCALE GENOMIC DNA]</scope>
</reference>
<dbReference type="RefSeq" id="YP_009286424.1">
    <property type="nucleotide sequence ID" value="NC_031065.1"/>
</dbReference>
<dbReference type="GeneID" id="29060241"/>
<dbReference type="EMBL" id="KU867307">
    <property type="protein sequence ID" value="ANA49412.1"/>
    <property type="molecule type" value="Genomic_DNA"/>
</dbReference>
<protein>
    <submittedName>
        <fullName evidence="1">Uncharacterized protein</fullName>
    </submittedName>
</protein>
<sequence>MSEFGEGIALIAVYLKPTTTGAKAVLSPKLIKNYQGINFYEAFGCLYALGKDMRYYPISTSNDDYPNPATMWNEGLTRKELEEYLND</sequence>
<accession>A0A1B0VV11</accession>
<proteinExistence type="predicted"/>
<dbReference type="Proteomes" id="UP000204511">
    <property type="component" value="Genome"/>
</dbReference>